<dbReference type="Pfam" id="PF03266">
    <property type="entry name" value="NTPase_1"/>
    <property type="match status" value="1"/>
</dbReference>
<comment type="caution">
    <text evidence="5">The sequence shown here is derived from an EMBL/GenBank/DDBJ whole genome shotgun (WGS) entry which is preliminary data.</text>
</comment>
<comment type="catalytic activity">
    <reaction evidence="4">
        <text>a ribonucleoside 5'-triphosphate + H2O = a ribonucleoside 5'-diphosphate + phosphate + H(+)</text>
        <dbReference type="Rhea" id="RHEA:23680"/>
        <dbReference type="ChEBI" id="CHEBI:15377"/>
        <dbReference type="ChEBI" id="CHEBI:15378"/>
        <dbReference type="ChEBI" id="CHEBI:43474"/>
        <dbReference type="ChEBI" id="CHEBI:57930"/>
        <dbReference type="ChEBI" id="CHEBI:61557"/>
        <dbReference type="EC" id="3.6.1.15"/>
    </reaction>
</comment>
<protein>
    <recommendedName>
        <fullName evidence="4">Nucleoside-triphosphatase B9J98_06365</fullName>
        <shortName evidence="4">NTPase</shortName>
        <ecNumber evidence="4">3.6.1.15</ecNumber>
    </recommendedName>
    <alternativeName>
        <fullName evidence="4">Nucleoside triphosphate phosphohydrolase</fullName>
    </alternativeName>
</protein>
<comment type="similarity">
    <text evidence="4">Belongs to the THEP1 NTPase family.</text>
</comment>
<feature type="binding site" evidence="4">
    <location>
        <begin position="7"/>
        <end position="14"/>
    </location>
    <ligand>
        <name>ATP</name>
        <dbReference type="ChEBI" id="CHEBI:30616"/>
    </ligand>
</feature>
<sequence>MLFVITGVPGSGKTTVVLRLVEILKRMGFSVGGMYTREVRSSGSRVGFEVVDVASGVAGTLARVGHGSGPRVGKYLVNLKDLEEVGVRAIESASMSDVVVVDEVGPMELKSRRFKEAVEKLLATDKPVVLTIHYRASDELLEEIRRVVGGKLIVVTPENRDRLPLELAERIKSMLKGDARVG</sequence>
<dbReference type="EMBL" id="NDWU01000017">
    <property type="protein sequence ID" value="PUA31468.1"/>
    <property type="molecule type" value="Genomic_DNA"/>
</dbReference>
<evidence type="ECO:0000256" key="2">
    <source>
        <dbReference type="ARBA" id="ARBA00022801"/>
    </source>
</evidence>
<name>A0A2R7Y1V0_9ARCH</name>
<dbReference type="AlphaFoldDB" id="A0A2R7Y1V0"/>
<evidence type="ECO:0000313" key="6">
    <source>
        <dbReference type="Proteomes" id="UP000244066"/>
    </source>
</evidence>
<keyword evidence="1 4" id="KW-0547">Nucleotide-binding</keyword>
<evidence type="ECO:0000256" key="1">
    <source>
        <dbReference type="ARBA" id="ARBA00022741"/>
    </source>
</evidence>
<dbReference type="NCBIfam" id="NF010248">
    <property type="entry name" value="PRK13695.1"/>
    <property type="match status" value="1"/>
</dbReference>
<dbReference type="PANTHER" id="PTHR43146:SF1">
    <property type="entry name" value="CANCER-RELATED NUCLEOSIDE-TRIPHOSPHATASE"/>
    <property type="match status" value="1"/>
</dbReference>
<comment type="function">
    <text evidence="4">Has nucleotide phosphatase activity towards ATP, GTP, CTP, TTP and UTP. May hydrolyze nucleoside diphosphates with lower efficiency.</text>
</comment>
<evidence type="ECO:0000313" key="5">
    <source>
        <dbReference type="EMBL" id="PUA31468.1"/>
    </source>
</evidence>
<dbReference type="PANTHER" id="PTHR43146">
    <property type="entry name" value="CANCER-RELATED NUCLEOSIDE-TRIPHOSPHATASE"/>
    <property type="match status" value="1"/>
</dbReference>
<organism evidence="5 6">
    <name type="scientific">Candidatus Terraquivivens tikiterensis</name>
    <dbReference type="NCBI Taxonomy" id="1980982"/>
    <lineage>
        <taxon>Archaea</taxon>
        <taxon>Nitrososphaerota</taxon>
        <taxon>Candidatus Wolframiiraptoraceae</taxon>
        <taxon>Candidatus Terraquivivens</taxon>
    </lineage>
</organism>
<dbReference type="Gene3D" id="3.40.50.300">
    <property type="entry name" value="P-loop containing nucleotide triphosphate hydrolases"/>
    <property type="match status" value="1"/>
</dbReference>
<accession>A0A2R7Y1V0</accession>
<dbReference type="SUPFAM" id="SSF52540">
    <property type="entry name" value="P-loop containing nucleoside triphosphate hydrolases"/>
    <property type="match status" value="1"/>
</dbReference>
<evidence type="ECO:0000256" key="4">
    <source>
        <dbReference type="HAMAP-Rule" id="MF_00796"/>
    </source>
</evidence>
<keyword evidence="3 4" id="KW-0067">ATP-binding</keyword>
<dbReference type="InterPro" id="IPR027417">
    <property type="entry name" value="P-loop_NTPase"/>
</dbReference>
<dbReference type="CDD" id="cd19482">
    <property type="entry name" value="RecA-like_Thep1"/>
    <property type="match status" value="1"/>
</dbReference>
<dbReference type="EC" id="3.6.1.15" evidence="4"/>
<gene>
    <name evidence="5" type="ORF">B9J98_06365</name>
</gene>
<dbReference type="GO" id="GO:0005524">
    <property type="term" value="F:ATP binding"/>
    <property type="evidence" value="ECO:0007669"/>
    <property type="project" value="UniProtKB-UniRule"/>
</dbReference>
<proteinExistence type="inferred from homology"/>
<dbReference type="Proteomes" id="UP000244066">
    <property type="component" value="Unassembled WGS sequence"/>
</dbReference>
<dbReference type="HAMAP" id="MF_00796">
    <property type="entry name" value="NTPase_1"/>
    <property type="match status" value="1"/>
</dbReference>
<dbReference type="GO" id="GO:0017111">
    <property type="term" value="F:ribonucleoside triphosphate phosphatase activity"/>
    <property type="evidence" value="ECO:0007669"/>
    <property type="project" value="UniProtKB-UniRule"/>
</dbReference>
<feature type="binding site" evidence="4">
    <location>
        <begin position="98"/>
        <end position="105"/>
    </location>
    <ligand>
        <name>ATP</name>
        <dbReference type="ChEBI" id="CHEBI:30616"/>
    </ligand>
</feature>
<reference evidence="5 6" key="1">
    <citation type="submission" date="2017-04" db="EMBL/GenBank/DDBJ databases">
        <title>Draft Aigarchaeota genome from a New Zealand hot spring.</title>
        <authorList>
            <person name="Reysenbach A.-L."/>
            <person name="Donaho J.A."/>
            <person name="Gerhart J."/>
            <person name="Kelley J.F."/>
            <person name="Kouba K."/>
            <person name="Podar M."/>
            <person name="Stott M."/>
        </authorList>
    </citation>
    <scope>NUCLEOTIDE SEQUENCE [LARGE SCALE GENOMIC DNA]</scope>
    <source>
        <strain evidence="5">NZ13_MG1</strain>
    </source>
</reference>
<keyword evidence="2 4" id="KW-0378">Hydrolase</keyword>
<dbReference type="InterPro" id="IPR004948">
    <property type="entry name" value="Nuc-triphosphatase_THEP1"/>
</dbReference>
<evidence type="ECO:0000256" key="3">
    <source>
        <dbReference type="ARBA" id="ARBA00022840"/>
    </source>
</evidence>